<gene>
    <name evidence="2" type="ORF">MACH26_39630</name>
</gene>
<evidence type="ECO:0000313" key="3">
    <source>
        <dbReference type="Proteomes" id="UP001333710"/>
    </source>
</evidence>
<sequence>MRALSGYVYISPSKEQIKKAHYAAFHWLYRNDKTWLNNHLPKPQKPKQNPRVDWRRRDQELAVKVQAILLNTQEKLSLKQLDDLLGAHGWLTRKLDKLPTTSSMIESLQNTRSKIAK</sequence>
<dbReference type="InterPro" id="IPR032750">
    <property type="entry name" value="TnsD_C"/>
</dbReference>
<dbReference type="EMBL" id="AP027272">
    <property type="protein sequence ID" value="BDX08442.1"/>
    <property type="molecule type" value="Genomic_DNA"/>
</dbReference>
<proteinExistence type="predicted"/>
<evidence type="ECO:0000259" key="1">
    <source>
        <dbReference type="Pfam" id="PF15978"/>
    </source>
</evidence>
<dbReference type="Pfam" id="PF15978">
    <property type="entry name" value="TnsD"/>
    <property type="match status" value="1"/>
</dbReference>
<dbReference type="AlphaFoldDB" id="A0AA48HTJ5"/>
<name>A0AA48HTJ5_9ALTE</name>
<organism evidence="2 3">
    <name type="scientific">Planctobacterium marinum</name>
    <dbReference type="NCBI Taxonomy" id="1631968"/>
    <lineage>
        <taxon>Bacteria</taxon>
        <taxon>Pseudomonadati</taxon>
        <taxon>Pseudomonadota</taxon>
        <taxon>Gammaproteobacteria</taxon>
        <taxon>Alteromonadales</taxon>
        <taxon>Alteromonadaceae</taxon>
        <taxon>Planctobacterium</taxon>
    </lineage>
</organism>
<protein>
    <recommendedName>
        <fullName evidence="1">Transposon Tn7 transposition protein TnsD C-terminal domain-containing protein</fullName>
    </recommendedName>
</protein>
<dbReference type="KEGG" id="pmaw:MACH26_39630"/>
<reference evidence="2" key="1">
    <citation type="submission" date="2023-01" db="EMBL/GenBank/DDBJ databases">
        <title>Complete genome sequence of Planctobacterium marinum strain Dej080120_11.</title>
        <authorList>
            <person name="Ueki S."/>
            <person name="Maruyama F."/>
        </authorList>
    </citation>
    <scope>NUCLEOTIDE SEQUENCE</scope>
    <source>
        <strain evidence="2">Dej080120_11</strain>
    </source>
</reference>
<accession>A0AA48HTJ5</accession>
<keyword evidence="3" id="KW-1185">Reference proteome</keyword>
<feature type="domain" description="Transposon Tn7 transposition protein TnsD C-terminal" evidence="1">
    <location>
        <begin position="13"/>
        <end position="105"/>
    </location>
</feature>
<dbReference type="Proteomes" id="UP001333710">
    <property type="component" value="Chromosome"/>
</dbReference>
<evidence type="ECO:0000313" key="2">
    <source>
        <dbReference type="EMBL" id="BDX08442.1"/>
    </source>
</evidence>